<sequence length="40" mass="4296">MTTSALVMMALSIGILWGGLAWAILRLRKHPDVSGVDDEA</sequence>
<feature type="transmembrane region" description="Helical" evidence="1">
    <location>
        <begin position="6"/>
        <end position="25"/>
    </location>
</feature>
<gene>
    <name evidence="2" type="ORF">GCM10009786_01120</name>
</gene>
<keyword evidence="1" id="KW-0812">Transmembrane</keyword>
<evidence type="ECO:0000313" key="3">
    <source>
        <dbReference type="Proteomes" id="UP001501084"/>
    </source>
</evidence>
<keyword evidence="3" id="KW-1185">Reference proteome</keyword>
<dbReference type="Proteomes" id="UP001501084">
    <property type="component" value="Unassembled WGS sequence"/>
</dbReference>
<dbReference type="NCBIfam" id="NF033493">
    <property type="entry name" value="MetS_like_NSS"/>
    <property type="match status" value="1"/>
</dbReference>
<evidence type="ECO:0000313" key="2">
    <source>
        <dbReference type="EMBL" id="GAA2185301.1"/>
    </source>
</evidence>
<evidence type="ECO:0000256" key="1">
    <source>
        <dbReference type="SAM" id="Phobius"/>
    </source>
</evidence>
<keyword evidence="1" id="KW-0472">Membrane</keyword>
<proteinExistence type="predicted"/>
<dbReference type="RefSeq" id="WP_090151163.1">
    <property type="nucleotide sequence ID" value="NZ_BAAAOP010000001.1"/>
</dbReference>
<reference evidence="2 3" key="1">
    <citation type="journal article" date="2019" name="Int. J. Syst. Evol. Microbiol.">
        <title>The Global Catalogue of Microorganisms (GCM) 10K type strain sequencing project: providing services to taxonomists for standard genome sequencing and annotation.</title>
        <authorList>
            <consortium name="The Broad Institute Genomics Platform"/>
            <consortium name="The Broad Institute Genome Sequencing Center for Infectious Disease"/>
            <person name="Wu L."/>
            <person name="Ma J."/>
        </authorList>
    </citation>
    <scope>NUCLEOTIDE SEQUENCE [LARGE SCALE GENOMIC DNA]</scope>
    <source>
        <strain evidence="2 3">JCM 14919</strain>
    </source>
</reference>
<protein>
    <recommendedName>
        <fullName evidence="4">Methionine/alanine importer small subunit</fullName>
    </recommendedName>
</protein>
<comment type="caution">
    <text evidence="2">The sequence shown here is derived from an EMBL/GenBank/DDBJ whole genome shotgun (WGS) entry which is preliminary data.</text>
</comment>
<keyword evidence="1" id="KW-1133">Transmembrane helix</keyword>
<dbReference type="InterPro" id="IPR031596">
    <property type="entry name" value="MaAIMP_sms"/>
</dbReference>
<evidence type="ECO:0008006" key="4">
    <source>
        <dbReference type="Google" id="ProtNLM"/>
    </source>
</evidence>
<dbReference type="EMBL" id="BAAAOP010000001">
    <property type="protein sequence ID" value="GAA2185301.1"/>
    <property type="molecule type" value="Genomic_DNA"/>
</dbReference>
<organism evidence="2 3">
    <name type="scientific">Leucobacter alluvii</name>
    <dbReference type="NCBI Taxonomy" id="340321"/>
    <lineage>
        <taxon>Bacteria</taxon>
        <taxon>Bacillati</taxon>
        <taxon>Actinomycetota</taxon>
        <taxon>Actinomycetes</taxon>
        <taxon>Micrococcales</taxon>
        <taxon>Microbacteriaceae</taxon>
        <taxon>Leucobacter</taxon>
    </lineage>
</organism>
<dbReference type="Pfam" id="PF16951">
    <property type="entry name" value="MaAIMP_sms"/>
    <property type="match status" value="1"/>
</dbReference>
<name>A0ABN3B320_9MICO</name>
<accession>A0ABN3B320</accession>